<accession>A0ABR2VS56</accession>
<feature type="compositionally biased region" description="Polar residues" evidence="1">
    <location>
        <begin position="103"/>
        <end position="119"/>
    </location>
</feature>
<dbReference type="InterPro" id="IPR007330">
    <property type="entry name" value="MIT_dom"/>
</dbReference>
<evidence type="ECO:0000259" key="2">
    <source>
        <dbReference type="Pfam" id="PF04212"/>
    </source>
</evidence>
<reference evidence="3 4" key="1">
    <citation type="submission" date="2023-04" db="EMBL/GenBank/DDBJ databases">
        <title>Genome of Basidiobolus ranarum AG-B5.</title>
        <authorList>
            <person name="Stajich J.E."/>
            <person name="Carter-House D."/>
            <person name="Gryganskyi A."/>
        </authorList>
    </citation>
    <scope>NUCLEOTIDE SEQUENCE [LARGE SCALE GENOMIC DNA]</scope>
    <source>
        <strain evidence="3 4">AG-B5</strain>
    </source>
</reference>
<dbReference type="InterPro" id="IPR036181">
    <property type="entry name" value="MIT_dom_sf"/>
</dbReference>
<protein>
    <recommendedName>
        <fullName evidence="2">MIT domain-containing protein</fullName>
    </recommendedName>
</protein>
<keyword evidence="4" id="KW-1185">Reference proteome</keyword>
<feature type="region of interest" description="Disordered" evidence="1">
    <location>
        <begin position="169"/>
        <end position="210"/>
    </location>
</feature>
<feature type="domain" description="MIT" evidence="2">
    <location>
        <begin position="29"/>
        <end position="86"/>
    </location>
</feature>
<feature type="compositionally biased region" description="Low complexity" evidence="1">
    <location>
        <begin position="1"/>
        <end position="12"/>
    </location>
</feature>
<comment type="caution">
    <text evidence="3">The sequence shown here is derived from an EMBL/GenBank/DDBJ whole genome shotgun (WGS) entry which is preliminary data.</text>
</comment>
<name>A0ABR2VS56_9FUNG</name>
<dbReference type="SUPFAM" id="SSF116846">
    <property type="entry name" value="MIT domain"/>
    <property type="match status" value="1"/>
</dbReference>
<dbReference type="EMBL" id="JASJQH010007972">
    <property type="protein sequence ID" value="KAK9696376.1"/>
    <property type="molecule type" value="Genomic_DNA"/>
</dbReference>
<dbReference type="Proteomes" id="UP001479436">
    <property type="component" value="Unassembled WGS sequence"/>
</dbReference>
<feature type="compositionally biased region" description="Polar residues" evidence="1">
    <location>
        <begin position="13"/>
        <end position="23"/>
    </location>
</feature>
<dbReference type="PANTHER" id="PTHR37327">
    <property type="entry name" value="CHROMOSOME 1, WHOLE GENOME SHOTGUN SEQUENCE"/>
    <property type="match status" value="1"/>
</dbReference>
<evidence type="ECO:0000313" key="4">
    <source>
        <dbReference type="Proteomes" id="UP001479436"/>
    </source>
</evidence>
<organism evidence="3 4">
    <name type="scientific">Basidiobolus ranarum</name>
    <dbReference type="NCBI Taxonomy" id="34480"/>
    <lineage>
        <taxon>Eukaryota</taxon>
        <taxon>Fungi</taxon>
        <taxon>Fungi incertae sedis</taxon>
        <taxon>Zoopagomycota</taxon>
        <taxon>Entomophthoromycotina</taxon>
        <taxon>Basidiobolomycetes</taxon>
        <taxon>Basidiobolales</taxon>
        <taxon>Basidiobolaceae</taxon>
        <taxon>Basidiobolus</taxon>
    </lineage>
</organism>
<sequence length="253" mass="27875">MATSTKTTTSASLPSNHPNTSPKTLLTIALSKAQDAVQLDGQKKMDEAIMAYQEAADLLSQVMDRAENANNRKKLRQIHQTYTNRIFLLNNSKNSLPNSPGPTSTYNTNGPTLAQTSANRNEESRDKMQTSNIHNLRKKMSAPLLRTSNETRFTTEDSKFSPYLQFSNGFQTSLHPNPPNSDTTSAGFISSRDNNGKNLPGVPESPLTHLLPPTSARLTALSKQLYGPNSVYKETEDTSRVRGESFSERTLPS</sequence>
<dbReference type="Gene3D" id="1.20.58.80">
    <property type="entry name" value="Phosphotransferase system, lactose/cellobiose-type IIA subunit"/>
    <property type="match status" value="1"/>
</dbReference>
<evidence type="ECO:0000256" key="1">
    <source>
        <dbReference type="SAM" id="MobiDB-lite"/>
    </source>
</evidence>
<dbReference type="Pfam" id="PF04212">
    <property type="entry name" value="MIT"/>
    <property type="match status" value="1"/>
</dbReference>
<feature type="region of interest" description="Disordered" evidence="1">
    <location>
        <begin position="91"/>
        <end position="130"/>
    </location>
</feature>
<gene>
    <name evidence="3" type="ORF">K7432_012505</name>
</gene>
<dbReference type="PANTHER" id="PTHR37327:SF1">
    <property type="entry name" value="MICROTUBULE INTERACTING AND TRANSPORT DOMAIN-CONTAINING PROTEIN"/>
    <property type="match status" value="1"/>
</dbReference>
<evidence type="ECO:0000313" key="3">
    <source>
        <dbReference type="EMBL" id="KAK9696376.1"/>
    </source>
</evidence>
<feature type="compositionally biased region" description="Low complexity" evidence="1">
    <location>
        <begin position="91"/>
        <end position="102"/>
    </location>
</feature>
<proteinExistence type="predicted"/>
<feature type="compositionally biased region" description="Basic and acidic residues" evidence="1">
    <location>
        <begin position="233"/>
        <end position="247"/>
    </location>
</feature>
<feature type="compositionally biased region" description="Polar residues" evidence="1">
    <location>
        <begin position="169"/>
        <end position="197"/>
    </location>
</feature>
<feature type="region of interest" description="Disordered" evidence="1">
    <location>
        <begin position="229"/>
        <end position="253"/>
    </location>
</feature>
<feature type="region of interest" description="Disordered" evidence="1">
    <location>
        <begin position="1"/>
        <end position="23"/>
    </location>
</feature>